<dbReference type="KEGG" id="cfer:D4Z93_09800"/>
<dbReference type="Proteomes" id="UP000266301">
    <property type="component" value="Chromosome"/>
</dbReference>
<protein>
    <submittedName>
        <fullName evidence="1">Uncharacterized protein</fullName>
    </submittedName>
</protein>
<dbReference type="AlphaFoldDB" id="A0A386H508"/>
<dbReference type="EMBL" id="CP032416">
    <property type="protein sequence ID" value="AYD40802.1"/>
    <property type="molecule type" value="Genomic_DNA"/>
</dbReference>
<accession>A0A386H508</accession>
<keyword evidence="2" id="KW-1185">Reference proteome</keyword>
<sequence>MKSSQYFDLIKYLIWNGYIDETYEDYMTYFYPNSLTTNDKKFLRSITDKKAKEWTYKINNPKLVLSRLREVDFQEIETLNFSLFAYILDLQNDNSKYLIIFIEQLKKEKYFMFMQEYFSNAPSLILYVDSINRYWTSFLSEIINRNEFSYEQKKEYILITLYYCDNEIVDNINNDNFLSKTIASDPKFLKIKTPKVEKLIDEFSRLNIKFKCIDYEESDKDLFEAIYQHKLYQFTFENISLMLEHIFNIQNKDDIQYKNYSLIVGDPESKLFEYVNENVDQYMTIILENCGDTITDIPKAVRELINNKNIEIPKRAKYVEFLQTQLELLQDIKDINFWDLFLQKGLIKYSEINILQYYFKSSKGLNDILINFINGSNRELKLSLNEIDSKFGEKSASSLFDDVIICNSLIDDKYRNIIDELGYTYDNFNVQEIQEQKIRILIELGTIKMTAENVRFMRTTYQSQFIYFIEYNISEYIKDVIEKEPISNDELLCILDLSIDNSFKTNLISHTEEPISIISKNYSDNVKEYILQHNFDTSELLPLIDNYENQSDMIKEVLRELSKKYIDTIVGNDVELSNNLFEFLISVEDISTEDKLILLTANINKFSKSECERYIKIIGSKEYEKIFTTGRPKFEITEINKKLLDEFKSKNWISDFYEKDGAFKVSHRKLKSNLETSVL</sequence>
<reference evidence="1 2" key="1">
    <citation type="journal article" date="2019" name="Int. J. Syst. Evol. Microbiol.">
        <title>Clostridium fermenticellae sp. nov., isolated from the mud in a fermentation cellar for the production of the Chinese liquor, baijiu.</title>
        <authorList>
            <person name="Xu P.X."/>
            <person name="Chai L.J."/>
            <person name="Qiu T."/>
            <person name="Zhang X.J."/>
            <person name="Lu Z.M."/>
            <person name="Xiao C."/>
            <person name="Wang S.T."/>
            <person name="Shen C.H."/>
            <person name="Shi J.S."/>
            <person name="Xu Z.H."/>
        </authorList>
    </citation>
    <scope>NUCLEOTIDE SEQUENCE [LARGE SCALE GENOMIC DNA]</scope>
    <source>
        <strain evidence="1 2">JN500901</strain>
    </source>
</reference>
<name>A0A386H508_9CLOT</name>
<proteinExistence type="predicted"/>
<evidence type="ECO:0000313" key="1">
    <source>
        <dbReference type="EMBL" id="AYD40802.1"/>
    </source>
</evidence>
<dbReference type="RefSeq" id="WP_119973127.1">
    <property type="nucleotide sequence ID" value="NZ_CP032416.1"/>
</dbReference>
<organism evidence="1 2">
    <name type="scientific">Clostridium fermenticellae</name>
    <dbReference type="NCBI Taxonomy" id="2068654"/>
    <lineage>
        <taxon>Bacteria</taxon>
        <taxon>Bacillati</taxon>
        <taxon>Bacillota</taxon>
        <taxon>Clostridia</taxon>
        <taxon>Eubacteriales</taxon>
        <taxon>Clostridiaceae</taxon>
        <taxon>Clostridium</taxon>
    </lineage>
</organism>
<gene>
    <name evidence="1" type="ORF">D4Z93_09800</name>
</gene>
<evidence type="ECO:0000313" key="2">
    <source>
        <dbReference type="Proteomes" id="UP000266301"/>
    </source>
</evidence>
<dbReference type="OrthoDB" id="1701659at2"/>